<gene>
    <name evidence="14" type="ORF">UFOPK2754_02753</name>
    <name evidence="15" type="ORF">UFOPK3543_02276</name>
    <name evidence="16" type="ORF">UFOPK3967_00800</name>
</gene>
<dbReference type="InterPro" id="IPR003594">
    <property type="entry name" value="HATPase_dom"/>
</dbReference>
<protein>
    <recommendedName>
        <fullName evidence="3">histidine kinase</fullName>
        <ecNumber evidence="3">2.7.13.3</ecNumber>
    </recommendedName>
</protein>
<reference evidence="16" key="1">
    <citation type="submission" date="2020-05" db="EMBL/GenBank/DDBJ databases">
        <authorList>
            <person name="Chiriac C."/>
            <person name="Salcher M."/>
            <person name="Ghai R."/>
            <person name="Kavagutti S V."/>
        </authorList>
    </citation>
    <scope>NUCLEOTIDE SEQUENCE</scope>
</reference>
<dbReference type="EMBL" id="CAFBMH010000105">
    <property type="protein sequence ID" value="CAB4924420.1"/>
    <property type="molecule type" value="Genomic_DNA"/>
</dbReference>
<dbReference type="Pfam" id="PF00672">
    <property type="entry name" value="HAMP"/>
    <property type="match status" value="1"/>
</dbReference>
<evidence type="ECO:0000256" key="9">
    <source>
        <dbReference type="ARBA" id="ARBA00023012"/>
    </source>
</evidence>
<evidence type="ECO:0000256" key="5">
    <source>
        <dbReference type="ARBA" id="ARBA00022679"/>
    </source>
</evidence>
<evidence type="ECO:0000256" key="2">
    <source>
        <dbReference type="ARBA" id="ARBA00004370"/>
    </source>
</evidence>
<dbReference type="CDD" id="cd06225">
    <property type="entry name" value="HAMP"/>
    <property type="match status" value="1"/>
</dbReference>
<dbReference type="InterPro" id="IPR003661">
    <property type="entry name" value="HisK_dim/P_dom"/>
</dbReference>
<dbReference type="InterPro" id="IPR004358">
    <property type="entry name" value="Sig_transdc_His_kin-like_C"/>
</dbReference>
<keyword evidence="9" id="KW-0902">Two-component regulatory system</keyword>
<dbReference type="PRINTS" id="PR00344">
    <property type="entry name" value="BCTRLSENSOR"/>
</dbReference>
<dbReference type="CDD" id="cd00075">
    <property type="entry name" value="HATPase"/>
    <property type="match status" value="1"/>
</dbReference>
<dbReference type="Pfam" id="PF00512">
    <property type="entry name" value="HisKA"/>
    <property type="match status" value="1"/>
</dbReference>
<dbReference type="InterPro" id="IPR005467">
    <property type="entry name" value="His_kinase_dom"/>
</dbReference>
<keyword evidence="4" id="KW-0597">Phosphoprotein</keyword>
<dbReference type="GO" id="GO:0000155">
    <property type="term" value="F:phosphorelay sensor kinase activity"/>
    <property type="evidence" value="ECO:0007669"/>
    <property type="project" value="InterPro"/>
</dbReference>
<evidence type="ECO:0000256" key="8">
    <source>
        <dbReference type="ARBA" id="ARBA00022989"/>
    </source>
</evidence>
<dbReference type="EC" id="2.7.13.3" evidence="3"/>
<keyword evidence="6 11" id="KW-0812">Transmembrane</keyword>
<dbReference type="PROSITE" id="PS51257">
    <property type="entry name" value="PROKAR_LIPOPROTEIN"/>
    <property type="match status" value="1"/>
</dbReference>
<dbReference type="InterPro" id="IPR003660">
    <property type="entry name" value="HAMP_dom"/>
</dbReference>
<dbReference type="PANTHER" id="PTHR45436">
    <property type="entry name" value="SENSOR HISTIDINE KINASE YKOH"/>
    <property type="match status" value="1"/>
</dbReference>
<dbReference type="Gene3D" id="6.10.340.10">
    <property type="match status" value="1"/>
</dbReference>
<dbReference type="PROSITE" id="PS50109">
    <property type="entry name" value="HIS_KIN"/>
    <property type="match status" value="1"/>
</dbReference>
<dbReference type="SUPFAM" id="SSF47384">
    <property type="entry name" value="Homodimeric domain of signal transducing histidine kinase"/>
    <property type="match status" value="1"/>
</dbReference>
<evidence type="ECO:0000313" key="14">
    <source>
        <dbReference type="EMBL" id="CAB4765678.1"/>
    </source>
</evidence>
<dbReference type="GO" id="GO:0016020">
    <property type="term" value="C:membrane"/>
    <property type="evidence" value="ECO:0007669"/>
    <property type="project" value="UniProtKB-SubCell"/>
</dbReference>
<dbReference type="PROSITE" id="PS50885">
    <property type="entry name" value="HAMP"/>
    <property type="match status" value="1"/>
</dbReference>
<dbReference type="InterPro" id="IPR036097">
    <property type="entry name" value="HisK_dim/P_sf"/>
</dbReference>
<evidence type="ECO:0000313" key="15">
    <source>
        <dbReference type="EMBL" id="CAB4924420.1"/>
    </source>
</evidence>
<dbReference type="SMART" id="SM00387">
    <property type="entry name" value="HATPase_c"/>
    <property type="match status" value="1"/>
</dbReference>
<dbReference type="SMART" id="SM00388">
    <property type="entry name" value="HisKA"/>
    <property type="match status" value="1"/>
</dbReference>
<evidence type="ECO:0000256" key="10">
    <source>
        <dbReference type="ARBA" id="ARBA00023136"/>
    </source>
</evidence>
<dbReference type="SUPFAM" id="SSF158472">
    <property type="entry name" value="HAMP domain-like"/>
    <property type="match status" value="1"/>
</dbReference>
<dbReference type="EMBL" id="CAFBOS010000035">
    <property type="protein sequence ID" value="CAB4987868.1"/>
    <property type="molecule type" value="Genomic_DNA"/>
</dbReference>
<proteinExistence type="predicted"/>
<evidence type="ECO:0000259" key="12">
    <source>
        <dbReference type="PROSITE" id="PS50109"/>
    </source>
</evidence>
<organism evidence="16">
    <name type="scientific">freshwater metagenome</name>
    <dbReference type="NCBI Taxonomy" id="449393"/>
    <lineage>
        <taxon>unclassified sequences</taxon>
        <taxon>metagenomes</taxon>
        <taxon>ecological metagenomes</taxon>
    </lineage>
</organism>
<dbReference type="AlphaFoldDB" id="A0A6J7N6F1"/>
<dbReference type="EMBL" id="CAEZYR010000139">
    <property type="protein sequence ID" value="CAB4765678.1"/>
    <property type="molecule type" value="Genomic_DNA"/>
</dbReference>
<keyword evidence="7" id="KW-0418">Kinase</keyword>
<evidence type="ECO:0000259" key="13">
    <source>
        <dbReference type="PROSITE" id="PS50885"/>
    </source>
</evidence>
<dbReference type="SMART" id="SM00304">
    <property type="entry name" value="HAMP"/>
    <property type="match status" value="1"/>
</dbReference>
<dbReference type="PANTHER" id="PTHR45436:SF5">
    <property type="entry name" value="SENSOR HISTIDINE KINASE TRCS"/>
    <property type="match status" value="1"/>
</dbReference>
<dbReference type="SUPFAM" id="SSF55874">
    <property type="entry name" value="ATPase domain of HSP90 chaperone/DNA topoisomerase II/histidine kinase"/>
    <property type="match status" value="1"/>
</dbReference>
<feature type="domain" description="HAMP" evidence="13">
    <location>
        <begin position="195"/>
        <end position="248"/>
    </location>
</feature>
<comment type="subcellular location">
    <subcellularLocation>
        <location evidence="2">Membrane</location>
    </subcellularLocation>
</comment>
<evidence type="ECO:0000256" key="1">
    <source>
        <dbReference type="ARBA" id="ARBA00000085"/>
    </source>
</evidence>
<accession>A0A6J7N6F1</accession>
<evidence type="ECO:0000313" key="16">
    <source>
        <dbReference type="EMBL" id="CAB4987868.1"/>
    </source>
</evidence>
<dbReference type="InterPro" id="IPR050428">
    <property type="entry name" value="TCS_sensor_his_kinase"/>
</dbReference>
<dbReference type="InterPro" id="IPR036890">
    <property type="entry name" value="HATPase_C_sf"/>
</dbReference>
<evidence type="ECO:0000256" key="6">
    <source>
        <dbReference type="ARBA" id="ARBA00022692"/>
    </source>
</evidence>
<keyword evidence="5" id="KW-0808">Transferase</keyword>
<dbReference type="Pfam" id="PF02518">
    <property type="entry name" value="HATPase_c"/>
    <property type="match status" value="1"/>
</dbReference>
<keyword evidence="8 11" id="KW-1133">Transmembrane helix</keyword>
<evidence type="ECO:0000256" key="4">
    <source>
        <dbReference type="ARBA" id="ARBA00022553"/>
    </source>
</evidence>
<dbReference type="Gene3D" id="3.30.565.10">
    <property type="entry name" value="Histidine kinase-like ATPase, C-terminal domain"/>
    <property type="match status" value="1"/>
</dbReference>
<feature type="domain" description="Histidine kinase" evidence="12">
    <location>
        <begin position="256"/>
        <end position="460"/>
    </location>
</feature>
<evidence type="ECO:0000256" key="3">
    <source>
        <dbReference type="ARBA" id="ARBA00012438"/>
    </source>
</evidence>
<dbReference type="CDD" id="cd00082">
    <property type="entry name" value="HisKA"/>
    <property type="match status" value="1"/>
</dbReference>
<feature type="transmembrane region" description="Helical" evidence="11">
    <location>
        <begin position="175"/>
        <end position="195"/>
    </location>
</feature>
<comment type="catalytic activity">
    <reaction evidence="1">
        <text>ATP + protein L-histidine = ADP + protein N-phospho-L-histidine.</text>
        <dbReference type="EC" id="2.7.13.3"/>
    </reaction>
</comment>
<sequence length="460" mass="49524">MGLRLRIVLSLVVLAAASTTLACATAYWTTESRLYHEVDRAIDDVQNLLVRNERPSIRPGNSGGNDNPSSLFGAAGTLYREFESRSRQLVYATQFLDSSGNVVVSPLSEFSTRTLPVDAKDKQIATDGGSLRRDVANDSRDLRILTTALPGRGAVQIARDLTETHTVLDSLRIRYFALAVSVSAVAAAIGLWIALRVTRPLVQLTTAVELVSSTGQFGHEVAGEGNDETGRLAAAFNRMLGALAQSREQQQQLVQDAGHELRTPLTSIRTNVSVLKKHDRLTPEQMARTVDDIQSELVELTTLVNEIVELATNARYDELPQVVDLRSIIERSAERAERRTGRGVTVVADGSMVNGRVNALERAIGNLVDNAAKFDDSGRPIEITVRNGQVAVRDHGPGLADDDVAHVFDRFYRAPAARSKNGSGLGLAIVRDIVIAHGGTVSAANAPDGGALITIELPTA</sequence>
<name>A0A6J7N6F1_9ZZZZ</name>
<dbReference type="Gene3D" id="1.10.287.130">
    <property type="match status" value="1"/>
</dbReference>
<keyword evidence="10 11" id="KW-0472">Membrane</keyword>
<evidence type="ECO:0000256" key="11">
    <source>
        <dbReference type="SAM" id="Phobius"/>
    </source>
</evidence>
<evidence type="ECO:0000256" key="7">
    <source>
        <dbReference type="ARBA" id="ARBA00022777"/>
    </source>
</evidence>